<keyword evidence="1" id="KW-0472">Membrane</keyword>
<evidence type="ECO:0000256" key="1">
    <source>
        <dbReference type="SAM" id="Phobius"/>
    </source>
</evidence>
<name>A0A7S5DR26_RHIRH</name>
<gene>
    <name evidence="2" type="ORF">pC6.5b_389</name>
</gene>
<protein>
    <submittedName>
        <fullName evidence="2">Putative membrane protein</fullName>
    </submittedName>
</protein>
<keyword evidence="1" id="KW-1133">Transmembrane helix</keyword>
<sequence>MSKYSHRQRRRRILNAVLIFKIFTALGQAVVAVLRLWSWFSDRQ</sequence>
<feature type="transmembrane region" description="Helical" evidence="1">
    <location>
        <begin position="12"/>
        <end position="37"/>
    </location>
</feature>
<keyword evidence="1" id="KW-0812">Transmembrane</keyword>
<evidence type="ECO:0000313" key="2">
    <source>
        <dbReference type="EMBL" id="QCL10283.1"/>
    </source>
</evidence>
<geneLocation type="plasmid" evidence="2">
    <name>pC6.5b</name>
</geneLocation>
<dbReference type="AlphaFoldDB" id="A0A7S5DR26"/>
<proteinExistence type="predicted"/>
<organism evidence="2">
    <name type="scientific">Rhizobium rhizogenes</name>
    <name type="common">Agrobacterium rhizogenes</name>
    <dbReference type="NCBI Taxonomy" id="359"/>
    <lineage>
        <taxon>Bacteria</taxon>
        <taxon>Pseudomonadati</taxon>
        <taxon>Pseudomonadota</taxon>
        <taxon>Alphaproteobacteria</taxon>
        <taxon>Hyphomicrobiales</taxon>
        <taxon>Rhizobiaceae</taxon>
        <taxon>Rhizobium/Agrobacterium group</taxon>
        <taxon>Rhizobium</taxon>
    </lineage>
</organism>
<dbReference type="EMBL" id="MK318987">
    <property type="protein sequence ID" value="QCL10283.1"/>
    <property type="molecule type" value="Genomic_DNA"/>
</dbReference>
<accession>A0A7S5DR26</accession>
<reference evidence="2" key="1">
    <citation type="submission" date="2018-12" db="EMBL/GenBank/DDBJ databases">
        <title>Three Rhizobium rhizogenes strains isolated from the same crown gall tumor carry diverse plasmids.</title>
        <authorList>
            <person name="Pulawska J."/>
            <person name="Kuzmanovic N."/>
        </authorList>
    </citation>
    <scope>NUCLEOTIDE SEQUENCE</scope>
    <source>
        <strain evidence="2">C6.5</strain>
        <plasmid evidence="2">pC6.5b</plasmid>
    </source>
</reference>
<keyword evidence="2" id="KW-0614">Plasmid</keyword>